<dbReference type="Proteomes" id="UP000885936">
    <property type="component" value="Unassembled WGS sequence"/>
</dbReference>
<sequence>MDSDTIQIPRKILEEVKRIREDLDYIKKVISESEIGDLFLTKEEEELIEETLEQKKKGELLTFEEVFSE</sequence>
<reference evidence="1" key="1">
    <citation type="journal article" date="2020" name="mSystems">
        <title>Genome- and Community-Level Interaction Insights into Carbon Utilization and Element Cycling Functions of Hydrothermarchaeota in Hydrothermal Sediment.</title>
        <authorList>
            <person name="Zhou Z."/>
            <person name="Liu Y."/>
            <person name="Xu W."/>
            <person name="Pan J."/>
            <person name="Luo Z.H."/>
            <person name="Li M."/>
        </authorList>
    </citation>
    <scope>NUCLEOTIDE SEQUENCE [LARGE SCALE GENOMIC DNA]</scope>
    <source>
        <strain evidence="1">HyVt-386</strain>
    </source>
</reference>
<proteinExistence type="predicted"/>
<gene>
    <name evidence="1" type="ORF">ENI32_03705</name>
</gene>
<dbReference type="EMBL" id="DRIE01000063">
    <property type="protein sequence ID" value="HEC56972.1"/>
    <property type="molecule type" value="Genomic_DNA"/>
</dbReference>
<comment type="caution">
    <text evidence="1">The sequence shown here is derived from an EMBL/GenBank/DDBJ whole genome shotgun (WGS) entry which is preliminary data.</text>
</comment>
<organism evidence="1">
    <name type="scientific">Candidatus Syntropharchaeum butanivorans</name>
    <dbReference type="NCBI Taxonomy" id="1839936"/>
    <lineage>
        <taxon>Archaea</taxon>
        <taxon>Methanobacteriati</taxon>
        <taxon>Methanobacteriota</taxon>
        <taxon>Stenosarchaea group</taxon>
        <taxon>Methanomicrobia</taxon>
        <taxon>Methanosarcinales</taxon>
        <taxon>ANME-2 cluster</taxon>
        <taxon>Candidatus Syntropharchaeum</taxon>
    </lineage>
</organism>
<protein>
    <submittedName>
        <fullName evidence="1">Uncharacterized protein</fullName>
    </submittedName>
</protein>
<accession>A0A7J2S119</accession>
<dbReference type="AlphaFoldDB" id="A0A7J2S119"/>
<name>A0A7J2S119_9EURY</name>
<evidence type="ECO:0000313" key="1">
    <source>
        <dbReference type="EMBL" id="HEC56972.1"/>
    </source>
</evidence>